<evidence type="ECO:0000313" key="1">
    <source>
        <dbReference type="EMBL" id="CAJ2672677.1"/>
    </source>
</evidence>
<organism evidence="1 2">
    <name type="scientific">Trifolium pratense</name>
    <name type="common">Red clover</name>
    <dbReference type="NCBI Taxonomy" id="57577"/>
    <lineage>
        <taxon>Eukaryota</taxon>
        <taxon>Viridiplantae</taxon>
        <taxon>Streptophyta</taxon>
        <taxon>Embryophyta</taxon>
        <taxon>Tracheophyta</taxon>
        <taxon>Spermatophyta</taxon>
        <taxon>Magnoliopsida</taxon>
        <taxon>eudicotyledons</taxon>
        <taxon>Gunneridae</taxon>
        <taxon>Pentapetalae</taxon>
        <taxon>rosids</taxon>
        <taxon>fabids</taxon>
        <taxon>Fabales</taxon>
        <taxon>Fabaceae</taxon>
        <taxon>Papilionoideae</taxon>
        <taxon>50 kb inversion clade</taxon>
        <taxon>NPAAA clade</taxon>
        <taxon>Hologalegina</taxon>
        <taxon>IRL clade</taxon>
        <taxon>Trifolieae</taxon>
        <taxon>Trifolium</taxon>
    </lineage>
</organism>
<comment type="caution">
    <text evidence="1">The sequence shown here is derived from an EMBL/GenBank/DDBJ whole genome shotgun (WGS) entry which is preliminary data.</text>
</comment>
<reference evidence="1" key="1">
    <citation type="submission" date="2023-10" db="EMBL/GenBank/DDBJ databases">
        <authorList>
            <person name="Rodriguez Cubillos JULIANA M."/>
            <person name="De Vega J."/>
        </authorList>
    </citation>
    <scope>NUCLEOTIDE SEQUENCE</scope>
</reference>
<name>A0ACB0LZV0_TRIPR</name>
<proteinExistence type="predicted"/>
<protein>
    <submittedName>
        <fullName evidence="1">Uncharacterized protein</fullName>
    </submittedName>
</protein>
<accession>A0ACB0LZV0</accession>
<keyword evidence="2" id="KW-1185">Reference proteome</keyword>
<evidence type="ECO:0000313" key="2">
    <source>
        <dbReference type="Proteomes" id="UP001177021"/>
    </source>
</evidence>
<gene>
    <name evidence="1" type="ORF">MILVUS5_LOCUS36277</name>
</gene>
<dbReference type="Proteomes" id="UP001177021">
    <property type="component" value="Unassembled WGS sequence"/>
</dbReference>
<dbReference type="EMBL" id="CASHSV030000716">
    <property type="protein sequence ID" value="CAJ2672677.1"/>
    <property type="molecule type" value="Genomic_DNA"/>
</dbReference>
<sequence>MPPKLPKLPPKTRKFDYGSQKRKNRKRLDELTKSQEGALNKFIIKEPQIPVENQNVHDNIDVEILENVVTAKNIEDNVDVEAT</sequence>